<evidence type="ECO:0000256" key="3">
    <source>
        <dbReference type="ARBA" id="ARBA00020150"/>
    </source>
</evidence>
<proteinExistence type="inferred from homology"/>
<dbReference type="Proteomes" id="UP001168363">
    <property type="component" value="Unassembled WGS sequence"/>
</dbReference>
<dbReference type="EMBL" id="JAULSC010000003">
    <property type="protein sequence ID" value="MDO3395030.1"/>
    <property type="molecule type" value="Genomic_DNA"/>
</dbReference>
<name>A0ABT8TM34_9ACTN</name>
<comment type="caution">
    <text evidence="9">The sequence shown here is derived from an EMBL/GenBank/DDBJ whole genome shotgun (WGS) entry which is preliminary data.</text>
</comment>
<dbReference type="PANTHER" id="PTHR10283">
    <property type="entry name" value="SOLUTE CARRIER FAMILY 13 MEMBER"/>
    <property type="match status" value="1"/>
</dbReference>
<gene>
    <name evidence="9" type="ORF">QWJ41_04835</name>
</gene>
<evidence type="ECO:0000256" key="4">
    <source>
        <dbReference type="ARBA" id="ARBA00022692"/>
    </source>
</evidence>
<evidence type="ECO:0000256" key="6">
    <source>
        <dbReference type="ARBA" id="ARBA00023136"/>
    </source>
</evidence>
<sequence length="120" mass="11713">MGALGALPIVLLLAAVVTLVLLLTEVTSNTATAATFIPVLGGVAAGLGVDPVTLLIPAALAATCAFMLPVGTPPNAIVFGTGAVRIADMARGGAVLNVLGIVLITIFTVAIGPFALGLVL</sequence>
<keyword evidence="5 8" id="KW-1133">Transmembrane helix</keyword>
<evidence type="ECO:0000256" key="8">
    <source>
        <dbReference type="SAM" id="Phobius"/>
    </source>
</evidence>
<evidence type="ECO:0000313" key="10">
    <source>
        <dbReference type="Proteomes" id="UP001168363"/>
    </source>
</evidence>
<keyword evidence="4 8" id="KW-0812">Transmembrane</keyword>
<comment type="similarity">
    <text evidence="2">Belongs to the SLC13A/DASS transporter (TC 2.A.47) family. NADC subfamily.</text>
</comment>
<evidence type="ECO:0000256" key="1">
    <source>
        <dbReference type="ARBA" id="ARBA00004141"/>
    </source>
</evidence>
<evidence type="ECO:0000256" key="7">
    <source>
        <dbReference type="ARBA" id="ARBA00031174"/>
    </source>
</evidence>
<feature type="transmembrane region" description="Helical" evidence="8">
    <location>
        <begin position="93"/>
        <end position="116"/>
    </location>
</feature>
<dbReference type="InterPro" id="IPR001898">
    <property type="entry name" value="SLC13A/DASS"/>
</dbReference>
<reference evidence="9" key="1">
    <citation type="submission" date="2023-06" db="EMBL/GenBank/DDBJ databases">
        <title>Genome sequence of Nocardioides sp. SOB44.</title>
        <authorList>
            <person name="Zhang G."/>
        </authorList>
    </citation>
    <scope>NUCLEOTIDE SEQUENCE</scope>
    <source>
        <strain evidence="9">SOB44</strain>
    </source>
</reference>
<protein>
    <recommendedName>
        <fullName evidence="3">Sodium-dependent dicarboxylate transporter SdcS</fullName>
    </recommendedName>
    <alternativeName>
        <fullName evidence="7">Na(+)/dicarboxylate symporter</fullName>
    </alternativeName>
</protein>
<dbReference type="PANTHER" id="PTHR10283:SF82">
    <property type="entry name" value="SOLUTE CARRIER FAMILY 13 MEMBER 2"/>
    <property type="match status" value="1"/>
</dbReference>
<keyword evidence="10" id="KW-1185">Reference proteome</keyword>
<evidence type="ECO:0000313" key="9">
    <source>
        <dbReference type="EMBL" id="MDO3395030.1"/>
    </source>
</evidence>
<organism evidence="9 10">
    <name type="scientific">Nocardioides cremeus</name>
    <dbReference type="NCBI Taxonomy" id="3058044"/>
    <lineage>
        <taxon>Bacteria</taxon>
        <taxon>Bacillati</taxon>
        <taxon>Actinomycetota</taxon>
        <taxon>Actinomycetes</taxon>
        <taxon>Propionibacteriales</taxon>
        <taxon>Nocardioidaceae</taxon>
        <taxon>Nocardioides</taxon>
    </lineage>
</organism>
<evidence type="ECO:0000256" key="2">
    <source>
        <dbReference type="ARBA" id="ARBA00006772"/>
    </source>
</evidence>
<keyword evidence="6 8" id="KW-0472">Membrane</keyword>
<dbReference type="Pfam" id="PF00939">
    <property type="entry name" value="Na_sulph_symp"/>
    <property type="match status" value="1"/>
</dbReference>
<comment type="subcellular location">
    <subcellularLocation>
        <location evidence="1">Membrane</location>
        <topology evidence="1">Multi-pass membrane protein</topology>
    </subcellularLocation>
</comment>
<evidence type="ECO:0000256" key="5">
    <source>
        <dbReference type="ARBA" id="ARBA00022989"/>
    </source>
</evidence>
<accession>A0ABT8TM34</accession>